<dbReference type="AlphaFoldDB" id="A0A1F7WKX0"/>
<reference evidence="1 2" key="1">
    <citation type="journal article" date="2016" name="Nat. Commun.">
        <title>Thousands of microbial genomes shed light on interconnected biogeochemical processes in an aquifer system.</title>
        <authorList>
            <person name="Anantharaman K."/>
            <person name="Brown C.T."/>
            <person name="Hug L.A."/>
            <person name="Sharon I."/>
            <person name="Castelle C.J."/>
            <person name="Probst A.J."/>
            <person name="Thomas B.C."/>
            <person name="Singh A."/>
            <person name="Wilkins M.J."/>
            <person name="Karaoz U."/>
            <person name="Brodie E.L."/>
            <person name="Williams K.H."/>
            <person name="Hubbard S.S."/>
            <person name="Banfield J.F."/>
        </authorList>
    </citation>
    <scope>NUCLEOTIDE SEQUENCE [LARGE SCALE GENOMIC DNA]</scope>
</reference>
<evidence type="ECO:0000313" key="1">
    <source>
        <dbReference type="EMBL" id="OGM03039.1"/>
    </source>
</evidence>
<protein>
    <submittedName>
        <fullName evidence="1">Uncharacterized protein</fullName>
    </submittedName>
</protein>
<evidence type="ECO:0000313" key="2">
    <source>
        <dbReference type="Proteomes" id="UP000176198"/>
    </source>
</evidence>
<proteinExistence type="predicted"/>
<comment type="caution">
    <text evidence="1">The sequence shown here is derived from an EMBL/GenBank/DDBJ whole genome shotgun (WGS) entry which is preliminary data.</text>
</comment>
<gene>
    <name evidence="1" type="ORF">A2115_02205</name>
</gene>
<dbReference type="EMBL" id="MGFJ01000008">
    <property type="protein sequence ID" value="OGM03039.1"/>
    <property type="molecule type" value="Genomic_DNA"/>
</dbReference>
<name>A0A1F7WKX0_9BACT</name>
<organism evidence="1 2">
    <name type="scientific">Candidatus Woesebacteria bacterium GWA1_41_8</name>
    <dbReference type="NCBI Taxonomy" id="1802471"/>
    <lineage>
        <taxon>Bacteria</taxon>
        <taxon>Candidatus Woeseibacteriota</taxon>
    </lineage>
</organism>
<sequence length="72" mass="8723">MSKHRSSSRTRFSCLFDELPLRKFSRLINQKIKQGGTTFSKRSLQVSEFFVVQRFARAFYFTKRPYPKIERR</sequence>
<dbReference type="Proteomes" id="UP000176198">
    <property type="component" value="Unassembled WGS sequence"/>
</dbReference>
<accession>A0A1F7WKX0</accession>